<dbReference type="InterPro" id="IPR009081">
    <property type="entry name" value="PP-bd_ACP"/>
</dbReference>
<organism evidence="4">
    <name type="scientific">freshwater metagenome</name>
    <dbReference type="NCBI Taxonomy" id="449393"/>
    <lineage>
        <taxon>unclassified sequences</taxon>
        <taxon>metagenomes</taxon>
        <taxon>ecological metagenomes</taxon>
    </lineage>
</organism>
<dbReference type="EMBL" id="CAEZYY010000021">
    <property type="protein sequence ID" value="CAB4759819.1"/>
    <property type="molecule type" value="Genomic_DNA"/>
</dbReference>
<keyword evidence="2" id="KW-0597">Phosphoprotein</keyword>
<dbReference type="SUPFAM" id="SSF47336">
    <property type="entry name" value="ACP-like"/>
    <property type="match status" value="1"/>
</dbReference>
<dbReference type="PROSITE" id="PS00012">
    <property type="entry name" value="PHOSPHOPANTETHEINE"/>
    <property type="match status" value="1"/>
</dbReference>
<dbReference type="Pfam" id="PF00668">
    <property type="entry name" value="Condensation"/>
    <property type="match status" value="1"/>
</dbReference>
<dbReference type="Pfam" id="PF00550">
    <property type="entry name" value="PP-binding"/>
    <property type="match status" value="1"/>
</dbReference>
<dbReference type="InterPro" id="IPR006162">
    <property type="entry name" value="Ppantetheine_attach_site"/>
</dbReference>
<dbReference type="PANTHER" id="PTHR45527">
    <property type="entry name" value="NONRIBOSOMAL PEPTIDE SYNTHETASE"/>
    <property type="match status" value="1"/>
</dbReference>
<accession>A0A6J6UMR8</accession>
<dbReference type="InterPro" id="IPR036736">
    <property type="entry name" value="ACP-like_sf"/>
</dbReference>
<evidence type="ECO:0000256" key="2">
    <source>
        <dbReference type="ARBA" id="ARBA00022553"/>
    </source>
</evidence>
<proteinExistence type="predicted"/>
<dbReference type="GO" id="GO:0005737">
    <property type="term" value="C:cytoplasm"/>
    <property type="evidence" value="ECO:0007669"/>
    <property type="project" value="TreeGrafter"/>
</dbReference>
<name>A0A6J6UMR8_9ZZZZ</name>
<dbReference type="Gene3D" id="3.40.50.12780">
    <property type="entry name" value="N-terminal domain of ligase-like"/>
    <property type="match status" value="1"/>
</dbReference>
<dbReference type="CDD" id="cd05930">
    <property type="entry name" value="A_NRPS"/>
    <property type="match status" value="1"/>
</dbReference>
<dbReference type="SMART" id="SM00824">
    <property type="entry name" value="PKS_TE"/>
    <property type="match status" value="1"/>
</dbReference>
<dbReference type="InterPro" id="IPR000873">
    <property type="entry name" value="AMP-dep_synth/lig_dom"/>
</dbReference>
<evidence type="ECO:0000313" key="4">
    <source>
        <dbReference type="EMBL" id="CAB4759819.1"/>
    </source>
</evidence>
<protein>
    <submittedName>
        <fullName evidence="4">Unannotated protein</fullName>
    </submittedName>
</protein>
<dbReference type="InterPro" id="IPR045851">
    <property type="entry name" value="AMP-bd_C_sf"/>
</dbReference>
<dbReference type="Gene3D" id="3.30.559.10">
    <property type="entry name" value="Chloramphenicol acetyltransferase-like domain"/>
    <property type="match status" value="1"/>
</dbReference>
<dbReference type="Gene3D" id="3.40.50.1820">
    <property type="entry name" value="alpha/beta hydrolase"/>
    <property type="match status" value="1"/>
</dbReference>
<dbReference type="InterPro" id="IPR020845">
    <property type="entry name" value="AMP-binding_CS"/>
</dbReference>
<dbReference type="GO" id="GO:0003824">
    <property type="term" value="F:catalytic activity"/>
    <property type="evidence" value="ECO:0007669"/>
    <property type="project" value="InterPro"/>
</dbReference>
<dbReference type="Pfam" id="PF00501">
    <property type="entry name" value="AMP-binding"/>
    <property type="match status" value="1"/>
</dbReference>
<feature type="domain" description="Carrier" evidence="3">
    <location>
        <begin position="961"/>
        <end position="1036"/>
    </location>
</feature>
<dbReference type="InterPro" id="IPR001031">
    <property type="entry name" value="Thioesterase"/>
</dbReference>
<dbReference type="GO" id="GO:0044550">
    <property type="term" value="P:secondary metabolite biosynthetic process"/>
    <property type="evidence" value="ECO:0007669"/>
    <property type="project" value="TreeGrafter"/>
</dbReference>
<dbReference type="InterPro" id="IPR023213">
    <property type="entry name" value="CAT-like_dom_sf"/>
</dbReference>
<dbReference type="SUPFAM" id="SSF53474">
    <property type="entry name" value="alpha/beta-Hydrolases"/>
    <property type="match status" value="1"/>
</dbReference>
<dbReference type="InterPro" id="IPR042099">
    <property type="entry name" value="ANL_N_sf"/>
</dbReference>
<dbReference type="GO" id="GO:0043041">
    <property type="term" value="P:amino acid activation for nonribosomal peptide biosynthetic process"/>
    <property type="evidence" value="ECO:0007669"/>
    <property type="project" value="TreeGrafter"/>
</dbReference>
<dbReference type="Pfam" id="PF00975">
    <property type="entry name" value="Thioesterase"/>
    <property type="match status" value="1"/>
</dbReference>
<dbReference type="InterPro" id="IPR020802">
    <property type="entry name" value="TesA-like"/>
</dbReference>
<dbReference type="PROSITE" id="PS00455">
    <property type="entry name" value="AMP_BINDING"/>
    <property type="match status" value="1"/>
</dbReference>
<dbReference type="InterPro" id="IPR001242">
    <property type="entry name" value="Condensation_dom"/>
</dbReference>
<reference evidence="4" key="1">
    <citation type="submission" date="2020-05" db="EMBL/GenBank/DDBJ databases">
        <authorList>
            <person name="Chiriac C."/>
            <person name="Salcher M."/>
            <person name="Ghai R."/>
            <person name="Kavagutti S V."/>
        </authorList>
    </citation>
    <scope>NUCLEOTIDE SEQUENCE</scope>
</reference>
<dbReference type="GO" id="GO:0031177">
    <property type="term" value="F:phosphopantetheine binding"/>
    <property type="evidence" value="ECO:0007669"/>
    <property type="project" value="TreeGrafter"/>
</dbReference>
<sequence>MLPDSHVPNGATFATGFQRSVALASLAGREVPIFVEQFVLECPVDYGATAFQTAWAAVLKRHPGLSAQYDFSGARLVYRQLPAWDGIRSFETANVPTATEAEAERVCADQYRAFSIGSDEPLWRVATIDVAGTWWLCVTLHHLIFDDRSWQIIRRDFAEALRNPGSVAPPPSAFVDFLARRATYVGIDGANRDRAVSEWKNLADGLEGPTALPSLAPFADHPGGHLGNRRFPVTLRSGFPERLRELLHDRSLTANSVGLAAWALVLSRLCRTDVVCFGQTRHGVPAELADAASIVGPMVDTLPFVVPVADDVSVNDFLADVALRHRRMYSLQPLEVSELLAGAFAPGTDDVMSTVVNHVRDADGFNDPASDLPIVRQRKSAALQPTLTVLEGEQVRFEIVTSTRHAEFGRVAASALGSVLTQIVEQPLVLADISMTSQQGDQRAELRGPSRQFGATSLAELLETSLRANAERAALDGKERLTYAELDLASRSLAHNIGLTARTEQACVAVVAPPGKHAVIAVVAAIRSGHSFVCIDPARPPAEIQILLDLIGPDVVIDAAAQDAVGVPPPGPEPQPRRARPDDLAYLVATSGSTGVPKVVEIEQASAVNAICSLIETYGMTPDDRRLRSVSRPGADVFIAELLVPLCSGATLVEAIGDRPLAPAQFFSLLDREQITIAGAASSYLAELVESRVDRGAVPAPLTLRMMTTGTEAVDPNMVATWKRAFDGSITLLNVYGPAEATLVTTTCRLSELTVPIVGTVPIGLPLPNTTVMLLDRAGHPVPMGAVGEICVAGPGVMRGYCGLETSTIVPANPAHSAERYYRTGDLGRIGADGQLVFGGRSDRQVKIRGHRVELDGVEARLRAATGGSTVAAVVAQRAGRLVLFAAVESDGPVDDVGIRSRMAAGGSPAEVPAAVVGMARLPRLANGKLDRRTIAAEIAASLSSTSPATTRALTDELPSGPAAFELSAMLALWNELFEVNDCHALSDFFDLGGDSLLAIRLAAEVDVRFDLAMDLDLLYGLRRPGPLVSAIQERILSLAQHQVIRPINVSGRDARVYFMHGAHGETHQWSSIAARLADDFDSWGIAGRVAHSKPVSASVAEACAQYSQALVQHCLGEELVIVGFSASGVLAYETARLARAAGLPVRGIVLLETVPPDLPRAVRWLATASMIRRRRSTVAAAVWIVRSARHAGLGAFRPRRRRNQVPVAKRTNVPFIDFVEGHRIKRDRLRVTSVGTRDAVVLLDLRLVWGYITGRRVTGPVLNLPMHIQLLDEDRAPEVAAIIREFAHHQSGDRQ</sequence>
<dbReference type="PROSITE" id="PS50075">
    <property type="entry name" value="CARRIER"/>
    <property type="match status" value="1"/>
</dbReference>
<dbReference type="SUPFAM" id="SSF56801">
    <property type="entry name" value="Acetyl-CoA synthetase-like"/>
    <property type="match status" value="1"/>
</dbReference>
<keyword evidence="1" id="KW-0596">Phosphopantetheine</keyword>
<dbReference type="PANTHER" id="PTHR45527:SF1">
    <property type="entry name" value="FATTY ACID SYNTHASE"/>
    <property type="match status" value="1"/>
</dbReference>
<dbReference type="Gene3D" id="1.10.1200.10">
    <property type="entry name" value="ACP-like"/>
    <property type="match status" value="1"/>
</dbReference>
<evidence type="ECO:0000259" key="3">
    <source>
        <dbReference type="PROSITE" id="PS50075"/>
    </source>
</evidence>
<dbReference type="InterPro" id="IPR029058">
    <property type="entry name" value="AB_hydrolase_fold"/>
</dbReference>
<gene>
    <name evidence="4" type="ORF">UFOPK2806_01576</name>
</gene>
<dbReference type="Gene3D" id="3.30.300.30">
    <property type="match status" value="1"/>
</dbReference>
<dbReference type="SUPFAM" id="SSF52777">
    <property type="entry name" value="CoA-dependent acyltransferases"/>
    <property type="match status" value="2"/>
</dbReference>
<evidence type="ECO:0000256" key="1">
    <source>
        <dbReference type="ARBA" id="ARBA00022450"/>
    </source>
</evidence>
<dbReference type="Gene3D" id="3.30.559.30">
    <property type="entry name" value="Nonribosomal peptide synthetase, condensation domain"/>
    <property type="match status" value="1"/>
</dbReference>